<dbReference type="EMBL" id="FRAC01000032">
    <property type="protein sequence ID" value="SHL40217.1"/>
    <property type="molecule type" value="Genomic_DNA"/>
</dbReference>
<evidence type="ECO:0000313" key="3">
    <source>
        <dbReference type="Proteomes" id="UP000184386"/>
    </source>
</evidence>
<feature type="coiled-coil region" evidence="1">
    <location>
        <begin position="2"/>
        <end position="111"/>
    </location>
</feature>
<dbReference type="Proteomes" id="UP000184386">
    <property type="component" value="Unassembled WGS sequence"/>
</dbReference>
<proteinExistence type="predicted"/>
<dbReference type="OrthoDB" id="3540923at2"/>
<dbReference type="RefSeq" id="WP_073279712.1">
    <property type="nucleotide sequence ID" value="NZ_FRAC01000032.1"/>
</dbReference>
<evidence type="ECO:0000256" key="1">
    <source>
        <dbReference type="SAM" id="Coils"/>
    </source>
</evidence>
<dbReference type="AlphaFoldDB" id="A0A1M7ABV8"/>
<accession>A0A1M7ABV8</accession>
<organism evidence="2 3">
    <name type="scientific">Anaerocolumna jejuensis DSM 15929</name>
    <dbReference type="NCBI Taxonomy" id="1121322"/>
    <lineage>
        <taxon>Bacteria</taxon>
        <taxon>Bacillati</taxon>
        <taxon>Bacillota</taxon>
        <taxon>Clostridia</taxon>
        <taxon>Lachnospirales</taxon>
        <taxon>Lachnospiraceae</taxon>
        <taxon>Anaerocolumna</taxon>
    </lineage>
</organism>
<protein>
    <submittedName>
        <fullName evidence="2">Uncharacterized protein</fullName>
    </submittedName>
</protein>
<gene>
    <name evidence="2" type="ORF">SAMN02745136_04806</name>
</gene>
<sequence>MYEELNQRLDESRQGMDKYKHLGSKLSDCRKQLNELESKRVNLKQQFLKEEEDYNSLFKKSLNNLILELLNKKEKKEAKEYQEIAAARVKLDEAEKQIAALLLTIRSLEEERVNLSSCESTYRKLYEEKYRLLSESDPENSGKIKAAEEKIHFCEKNLTEINEAIGAGTSVIAKVREAEESLDSAHSWGTYDLLGGGLISDVIKHSRLDDAQDSINEVQSLLHQFHSELADIQMDEEINVQIDGFTKFADYFFDGVFSDWMVQSKINSSIDAVADLETKVDRVLNQLKSLKSSTESSLSQAKLELENIIKNS</sequence>
<keyword evidence="3" id="KW-1185">Reference proteome</keyword>
<reference evidence="2 3" key="1">
    <citation type="submission" date="2016-11" db="EMBL/GenBank/DDBJ databases">
        <authorList>
            <person name="Jaros S."/>
            <person name="Januszkiewicz K."/>
            <person name="Wedrychowicz H."/>
        </authorList>
    </citation>
    <scope>NUCLEOTIDE SEQUENCE [LARGE SCALE GENOMIC DNA]</scope>
    <source>
        <strain evidence="2 3">DSM 15929</strain>
    </source>
</reference>
<keyword evidence="1" id="KW-0175">Coiled coil</keyword>
<evidence type="ECO:0000313" key="2">
    <source>
        <dbReference type="EMBL" id="SHL40217.1"/>
    </source>
</evidence>
<name>A0A1M7ABV8_9FIRM</name>